<name>A0ABR7X4T7_9SPHI</name>
<organism evidence="1 2">
    <name type="scientific">Mucilaginibacter rigui</name>
    <dbReference type="NCBI Taxonomy" id="534635"/>
    <lineage>
        <taxon>Bacteria</taxon>
        <taxon>Pseudomonadati</taxon>
        <taxon>Bacteroidota</taxon>
        <taxon>Sphingobacteriia</taxon>
        <taxon>Sphingobacteriales</taxon>
        <taxon>Sphingobacteriaceae</taxon>
        <taxon>Mucilaginibacter</taxon>
    </lineage>
</organism>
<evidence type="ECO:0000313" key="2">
    <source>
        <dbReference type="Proteomes" id="UP000618754"/>
    </source>
</evidence>
<proteinExistence type="predicted"/>
<sequence>MLTKIGRKKFLEKYPDFPTASEQRNIFHFPEVYAGYVLYVEHKSDIGLGNNLAKATQSLVETLCCKELNFLGDTKTPWVYQDNEYKPITQGIIYFKENKLDGHFIGGINVPSTRVSEFIKHLYWLVRGNSIVNYVHFSNPEFTFIGSVCQYGNLHFHTLNKKIDLAFNENIAQCGFHISENGECGGGRIKGRKYAYKPYI</sequence>
<accession>A0ABR7X4T7</accession>
<dbReference type="EMBL" id="JACWMW010000002">
    <property type="protein sequence ID" value="MBD1385596.1"/>
    <property type="molecule type" value="Genomic_DNA"/>
</dbReference>
<evidence type="ECO:0000313" key="1">
    <source>
        <dbReference type="EMBL" id="MBD1385596.1"/>
    </source>
</evidence>
<protein>
    <submittedName>
        <fullName evidence="1">Uncharacterized protein</fullName>
    </submittedName>
</protein>
<comment type="caution">
    <text evidence="1">The sequence shown here is derived from an EMBL/GenBank/DDBJ whole genome shotgun (WGS) entry which is preliminary data.</text>
</comment>
<gene>
    <name evidence="1" type="ORF">IDJ75_09935</name>
</gene>
<dbReference type="RefSeq" id="WP_191175463.1">
    <property type="nucleotide sequence ID" value="NZ_JACWMW010000002.1"/>
</dbReference>
<reference evidence="1 2" key="1">
    <citation type="submission" date="2020-09" db="EMBL/GenBank/DDBJ databases">
        <title>Novel species of Mucilaginibacter isolated from a glacier on the Tibetan Plateau.</title>
        <authorList>
            <person name="Liu Q."/>
            <person name="Xin Y.-H."/>
        </authorList>
    </citation>
    <scope>NUCLEOTIDE SEQUENCE [LARGE SCALE GENOMIC DNA]</scope>
    <source>
        <strain evidence="1 2">CGMCC 1.13878</strain>
    </source>
</reference>
<dbReference type="Proteomes" id="UP000618754">
    <property type="component" value="Unassembled WGS sequence"/>
</dbReference>
<keyword evidence="2" id="KW-1185">Reference proteome</keyword>